<keyword evidence="2" id="KW-1185">Reference proteome</keyword>
<evidence type="ECO:0000313" key="2">
    <source>
        <dbReference type="Proteomes" id="UP000574133"/>
    </source>
</evidence>
<accession>A0A841THW3</accession>
<gene>
    <name evidence="1" type="ORF">H4Q31_14695</name>
</gene>
<comment type="caution">
    <text evidence="1">The sequence shown here is derived from an EMBL/GenBank/DDBJ whole genome shotgun (WGS) entry which is preliminary data.</text>
</comment>
<evidence type="ECO:0000313" key="1">
    <source>
        <dbReference type="EMBL" id="MBB6678537.1"/>
    </source>
</evidence>
<reference evidence="1 2" key="1">
    <citation type="submission" date="2020-08" db="EMBL/GenBank/DDBJ databases">
        <title>Cohnella phylogeny.</title>
        <authorList>
            <person name="Dunlap C."/>
        </authorList>
    </citation>
    <scope>NUCLEOTIDE SEQUENCE [LARGE SCALE GENOMIC DNA]</scope>
    <source>
        <strain evidence="1 2">DSM 103658</strain>
    </source>
</reference>
<name>A0A841THW3_9BACL</name>
<proteinExistence type="predicted"/>
<dbReference type="RefSeq" id="WP_185179807.1">
    <property type="nucleotide sequence ID" value="NZ_CBCSEP010000006.1"/>
</dbReference>
<dbReference type="Proteomes" id="UP000574133">
    <property type="component" value="Unassembled WGS sequence"/>
</dbReference>
<dbReference type="AlphaFoldDB" id="A0A841THW3"/>
<protein>
    <submittedName>
        <fullName evidence="1">Uncharacterized protein</fullName>
    </submittedName>
</protein>
<dbReference type="EMBL" id="JACJVN010000057">
    <property type="protein sequence ID" value="MBB6678537.1"/>
    <property type="molecule type" value="Genomic_DNA"/>
</dbReference>
<sequence>MSLAVYIARTLIQNKLHSLALNHLNVRVHSRSIFIYSTENEEPAEAYRAAMTLLPHNMFLLSIANHRGKWQPLPYVGTAPELLDVLTNKLAFALVRWS</sequence>
<organism evidence="1 2">
    <name type="scientific">Cohnella lubricantis</name>
    <dbReference type="NCBI Taxonomy" id="2163172"/>
    <lineage>
        <taxon>Bacteria</taxon>
        <taxon>Bacillati</taxon>
        <taxon>Bacillota</taxon>
        <taxon>Bacilli</taxon>
        <taxon>Bacillales</taxon>
        <taxon>Paenibacillaceae</taxon>
        <taxon>Cohnella</taxon>
    </lineage>
</organism>